<organism evidence="1">
    <name type="scientific">marine sediment metagenome</name>
    <dbReference type="NCBI Taxonomy" id="412755"/>
    <lineage>
        <taxon>unclassified sequences</taxon>
        <taxon>metagenomes</taxon>
        <taxon>ecological metagenomes</taxon>
    </lineage>
</organism>
<evidence type="ECO:0000313" key="1">
    <source>
        <dbReference type="EMBL" id="KKL20807.1"/>
    </source>
</evidence>
<comment type="caution">
    <text evidence="1">The sequence shown here is derived from an EMBL/GenBank/DDBJ whole genome shotgun (WGS) entry which is preliminary data.</text>
</comment>
<accession>A0A0F9C3G6</accession>
<dbReference type="EMBL" id="LAZR01037954">
    <property type="protein sequence ID" value="KKL20807.1"/>
    <property type="molecule type" value="Genomic_DNA"/>
</dbReference>
<gene>
    <name evidence="1" type="ORF">LCGC14_2451780</name>
</gene>
<reference evidence="1" key="1">
    <citation type="journal article" date="2015" name="Nature">
        <title>Complex archaea that bridge the gap between prokaryotes and eukaryotes.</title>
        <authorList>
            <person name="Spang A."/>
            <person name="Saw J.H."/>
            <person name="Jorgensen S.L."/>
            <person name="Zaremba-Niedzwiedzka K."/>
            <person name="Martijn J."/>
            <person name="Lind A.E."/>
            <person name="van Eijk R."/>
            <person name="Schleper C."/>
            <person name="Guy L."/>
            <person name="Ettema T.J."/>
        </authorList>
    </citation>
    <scope>NUCLEOTIDE SEQUENCE</scope>
</reference>
<dbReference type="AlphaFoldDB" id="A0A0F9C3G6"/>
<proteinExistence type="predicted"/>
<protein>
    <submittedName>
        <fullName evidence="1">Uncharacterized protein</fullName>
    </submittedName>
</protein>
<name>A0A0F9C3G6_9ZZZZ</name>
<sequence length="73" mass="8480">MMKCWLSEWLDFLFPEPVEVDMDGEPEKPATDALPEIPPMFRAEPLVQEAERVVRGTPLTVKNIKDALRRSRR</sequence>